<sequence length="237" mass="25166">MRSCLVSALLFLAASGASAQDLVIPDVAYPTLPATAATKAGLVPPGWKLEAEATGDLSGDGRADLALVLHDADPHNIVSNKGGLGEQALDTNPRILAVAIARREGGYALVAQDHALIPRRIEPTLEDPMANGGIVIAHGTLRVSVSFFSSAGSWDMERNTYALRYRQGQLQLIGYDSTEVARNTGALTETRINYLTHVKQVATGTIETDTSLVKRSRIPAAPLLTLDKIGNGLEFEP</sequence>
<evidence type="ECO:0000256" key="1">
    <source>
        <dbReference type="SAM" id="SignalP"/>
    </source>
</evidence>
<feature type="chain" id="PRO_5046942898" evidence="1">
    <location>
        <begin position="20"/>
        <end position="237"/>
    </location>
</feature>
<proteinExistence type="predicted"/>
<evidence type="ECO:0000313" key="3">
    <source>
        <dbReference type="Proteomes" id="UP001242480"/>
    </source>
</evidence>
<comment type="caution">
    <text evidence="2">The sequence shown here is derived from an EMBL/GenBank/DDBJ whole genome shotgun (WGS) entry which is preliminary data.</text>
</comment>
<feature type="signal peptide" evidence="1">
    <location>
        <begin position="1"/>
        <end position="19"/>
    </location>
</feature>
<organism evidence="2 3">
    <name type="scientific">Labrys wisconsinensis</name>
    <dbReference type="NCBI Taxonomy" id="425677"/>
    <lineage>
        <taxon>Bacteria</taxon>
        <taxon>Pseudomonadati</taxon>
        <taxon>Pseudomonadota</taxon>
        <taxon>Alphaproteobacteria</taxon>
        <taxon>Hyphomicrobiales</taxon>
        <taxon>Xanthobacteraceae</taxon>
        <taxon>Labrys</taxon>
    </lineage>
</organism>
<reference evidence="2 3" key="1">
    <citation type="submission" date="2023-07" db="EMBL/GenBank/DDBJ databases">
        <title>Genomic Encyclopedia of Type Strains, Phase IV (KMG-IV): sequencing the most valuable type-strain genomes for metagenomic binning, comparative biology and taxonomic classification.</title>
        <authorList>
            <person name="Goeker M."/>
        </authorList>
    </citation>
    <scope>NUCLEOTIDE SEQUENCE [LARGE SCALE GENOMIC DNA]</scope>
    <source>
        <strain evidence="2 3">DSM 19619</strain>
    </source>
</reference>
<keyword evidence="1" id="KW-0732">Signal</keyword>
<evidence type="ECO:0000313" key="2">
    <source>
        <dbReference type="EMBL" id="MDQ0473155.1"/>
    </source>
</evidence>
<keyword evidence="3" id="KW-1185">Reference proteome</keyword>
<protein>
    <submittedName>
        <fullName evidence="2">Uncharacterized protein</fullName>
    </submittedName>
</protein>
<dbReference type="Proteomes" id="UP001242480">
    <property type="component" value="Unassembled WGS sequence"/>
</dbReference>
<gene>
    <name evidence="2" type="ORF">QO011_006189</name>
</gene>
<dbReference type="EMBL" id="JAUSVX010000015">
    <property type="protein sequence ID" value="MDQ0473155.1"/>
    <property type="molecule type" value="Genomic_DNA"/>
</dbReference>
<name>A0ABU0JFT9_9HYPH</name>
<dbReference type="RefSeq" id="WP_307281036.1">
    <property type="nucleotide sequence ID" value="NZ_JAUSVX010000015.1"/>
</dbReference>
<accession>A0ABU0JFT9</accession>